<name>A0ABU6AI99_9PSEU</name>
<evidence type="ECO:0000313" key="2">
    <source>
        <dbReference type="EMBL" id="MEB3371173.1"/>
    </source>
</evidence>
<dbReference type="SMART" id="SM00530">
    <property type="entry name" value="HTH_XRE"/>
    <property type="match status" value="1"/>
</dbReference>
<dbReference type="SUPFAM" id="SSF47413">
    <property type="entry name" value="lambda repressor-like DNA-binding domains"/>
    <property type="match status" value="1"/>
</dbReference>
<feature type="domain" description="HTH cro/C1-type" evidence="1">
    <location>
        <begin position="14"/>
        <end position="68"/>
    </location>
</feature>
<dbReference type="InterPro" id="IPR010982">
    <property type="entry name" value="Lambda_DNA-bd_dom_sf"/>
</dbReference>
<dbReference type="Gene3D" id="1.10.260.40">
    <property type="entry name" value="lambda repressor-like DNA-binding domains"/>
    <property type="match status" value="1"/>
</dbReference>
<dbReference type="CDD" id="cd00093">
    <property type="entry name" value="HTH_XRE"/>
    <property type="match status" value="1"/>
</dbReference>
<accession>A0ABU6AI99</accession>
<dbReference type="RefSeq" id="WP_324268604.1">
    <property type="nucleotide sequence ID" value="NZ_JAWLNX010000025.1"/>
</dbReference>
<sequence>MANTAKARVLGAELRELRKQAGLTVRRLEERLSMSRSTISRIERGDKVPGAEDIGALLAIFSVTGDRRTELIEAAKEADQPNWVEIGGPGIPRQLSALLEFEREATRISDLSLVRVPGLLQTADYARAVFRAGGVPPEQVEMLVAIRMGRREVLTRPAPVRYLALIDEAVLRRPVGGSAVMADQLRHIVKMAELENVTVQVIPFEFGAHIGQDGSHLLLEFAKADPIVHLEHRRSGQFLDELKDTTEFLGLTANLSAQAMNAERSAEVIRSCADLLEG</sequence>
<dbReference type="EMBL" id="JAWLNX010000025">
    <property type="protein sequence ID" value="MEB3371173.1"/>
    <property type="molecule type" value="Genomic_DNA"/>
</dbReference>
<evidence type="ECO:0000259" key="1">
    <source>
        <dbReference type="PROSITE" id="PS50943"/>
    </source>
</evidence>
<comment type="caution">
    <text evidence="2">The sequence shown here is derived from an EMBL/GenBank/DDBJ whole genome shotgun (WGS) entry which is preliminary data.</text>
</comment>
<reference evidence="2 3" key="1">
    <citation type="submission" date="2023-10" db="EMBL/GenBank/DDBJ databases">
        <title>Saccharopolyspora sp. nov., isolated from mangrove soil.</title>
        <authorList>
            <person name="Lu Y."/>
            <person name="Liu W."/>
        </authorList>
    </citation>
    <scope>NUCLEOTIDE SEQUENCE [LARGE SCALE GENOMIC DNA]</scope>
    <source>
        <strain evidence="2 3">S2-29</strain>
    </source>
</reference>
<organism evidence="2 3">
    <name type="scientific">Saccharopolyspora mangrovi</name>
    <dbReference type="NCBI Taxonomy" id="3082379"/>
    <lineage>
        <taxon>Bacteria</taxon>
        <taxon>Bacillati</taxon>
        <taxon>Actinomycetota</taxon>
        <taxon>Actinomycetes</taxon>
        <taxon>Pseudonocardiales</taxon>
        <taxon>Pseudonocardiaceae</taxon>
        <taxon>Saccharopolyspora</taxon>
    </lineage>
</organism>
<dbReference type="Proteomes" id="UP001327093">
    <property type="component" value="Unassembled WGS sequence"/>
</dbReference>
<proteinExistence type="predicted"/>
<gene>
    <name evidence="2" type="ORF">R4I43_27580</name>
</gene>
<dbReference type="PROSITE" id="PS50943">
    <property type="entry name" value="HTH_CROC1"/>
    <property type="match status" value="1"/>
</dbReference>
<dbReference type="Pfam" id="PF13560">
    <property type="entry name" value="HTH_31"/>
    <property type="match status" value="1"/>
</dbReference>
<protein>
    <submittedName>
        <fullName evidence="2">Helix-turn-helix transcriptional regulator</fullName>
    </submittedName>
</protein>
<dbReference type="Pfam" id="PF19054">
    <property type="entry name" value="DUF5753"/>
    <property type="match status" value="1"/>
</dbReference>
<dbReference type="InterPro" id="IPR043917">
    <property type="entry name" value="DUF5753"/>
</dbReference>
<keyword evidence="3" id="KW-1185">Reference proteome</keyword>
<evidence type="ECO:0000313" key="3">
    <source>
        <dbReference type="Proteomes" id="UP001327093"/>
    </source>
</evidence>
<dbReference type="InterPro" id="IPR001387">
    <property type="entry name" value="Cro/C1-type_HTH"/>
</dbReference>